<dbReference type="InterPro" id="IPR001789">
    <property type="entry name" value="Sig_transdc_resp-reg_receiver"/>
</dbReference>
<keyword evidence="6" id="KW-0597">Phosphoprotein</keyword>
<evidence type="ECO:0000259" key="8">
    <source>
        <dbReference type="PROSITE" id="PS50110"/>
    </source>
</evidence>
<dbReference type="Proteomes" id="UP000824072">
    <property type="component" value="Unassembled WGS sequence"/>
</dbReference>
<accession>A0A9D1IDE1</accession>
<feature type="domain" description="Response regulatory" evidence="8">
    <location>
        <begin position="3"/>
        <end position="120"/>
    </location>
</feature>
<dbReference type="InterPro" id="IPR009057">
    <property type="entry name" value="Homeodomain-like_sf"/>
</dbReference>
<dbReference type="Pfam" id="PF17853">
    <property type="entry name" value="GGDEF_2"/>
    <property type="match status" value="1"/>
</dbReference>
<evidence type="ECO:0000256" key="3">
    <source>
        <dbReference type="ARBA" id="ARBA00023125"/>
    </source>
</evidence>
<dbReference type="PANTHER" id="PTHR43280">
    <property type="entry name" value="ARAC-FAMILY TRANSCRIPTIONAL REGULATOR"/>
    <property type="match status" value="1"/>
</dbReference>
<dbReference type="SMART" id="SM00448">
    <property type="entry name" value="REC"/>
    <property type="match status" value="1"/>
</dbReference>
<dbReference type="PROSITE" id="PS01124">
    <property type="entry name" value="HTH_ARAC_FAMILY_2"/>
    <property type="match status" value="1"/>
</dbReference>
<dbReference type="InterPro" id="IPR041522">
    <property type="entry name" value="CdaR_GGDEF"/>
</dbReference>
<evidence type="ECO:0000259" key="7">
    <source>
        <dbReference type="PROSITE" id="PS01124"/>
    </source>
</evidence>
<dbReference type="Pfam" id="PF12833">
    <property type="entry name" value="HTH_18"/>
    <property type="match status" value="1"/>
</dbReference>
<reference evidence="9" key="2">
    <citation type="journal article" date="2021" name="PeerJ">
        <title>Extensive microbial diversity within the chicken gut microbiome revealed by metagenomics and culture.</title>
        <authorList>
            <person name="Gilroy R."/>
            <person name="Ravi A."/>
            <person name="Getino M."/>
            <person name="Pursley I."/>
            <person name="Horton D.L."/>
            <person name="Alikhan N.F."/>
            <person name="Baker D."/>
            <person name="Gharbi K."/>
            <person name="Hall N."/>
            <person name="Watson M."/>
            <person name="Adriaenssens E.M."/>
            <person name="Foster-Nyarko E."/>
            <person name="Jarju S."/>
            <person name="Secka A."/>
            <person name="Antonio M."/>
            <person name="Oren A."/>
            <person name="Chaudhuri R.R."/>
            <person name="La Ragione R."/>
            <person name="Hildebrand F."/>
            <person name="Pallen M.J."/>
        </authorList>
    </citation>
    <scope>NUCLEOTIDE SEQUENCE</scope>
    <source>
        <strain evidence="9">ChiHcec3-11533</strain>
    </source>
</reference>
<feature type="domain" description="HTH araC/xylS-type" evidence="7">
    <location>
        <begin position="413"/>
        <end position="516"/>
    </location>
</feature>
<evidence type="ECO:0000256" key="4">
    <source>
        <dbReference type="ARBA" id="ARBA00023163"/>
    </source>
</evidence>
<evidence type="ECO:0000256" key="6">
    <source>
        <dbReference type="PROSITE-ProRule" id="PRU00169"/>
    </source>
</evidence>
<dbReference type="PRINTS" id="PR00032">
    <property type="entry name" value="HTHARAC"/>
</dbReference>
<keyword evidence="2" id="KW-0805">Transcription regulation</keyword>
<evidence type="ECO:0000313" key="9">
    <source>
        <dbReference type="EMBL" id="HIU34731.1"/>
    </source>
</evidence>
<dbReference type="SUPFAM" id="SSF46689">
    <property type="entry name" value="Homeodomain-like"/>
    <property type="match status" value="1"/>
</dbReference>
<dbReference type="Pfam" id="PF00072">
    <property type="entry name" value="Response_reg"/>
    <property type="match status" value="1"/>
</dbReference>
<comment type="caution">
    <text evidence="9">The sequence shown here is derived from an EMBL/GenBank/DDBJ whole genome shotgun (WGS) entry which is preliminary data.</text>
</comment>
<protein>
    <recommendedName>
        <fullName evidence="1">Stage 0 sporulation protein A homolog</fullName>
    </recommendedName>
</protein>
<keyword evidence="3" id="KW-0238">DNA-binding</keyword>
<dbReference type="InterPro" id="IPR011006">
    <property type="entry name" value="CheY-like_superfamily"/>
</dbReference>
<feature type="modified residue" description="4-aspartylphosphate" evidence="6">
    <location>
        <position position="55"/>
    </location>
</feature>
<evidence type="ECO:0000256" key="5">
    <source>
        <dbReference type="ARBA" id="ARBA00024867"/>
    </source>
</evidence>
<dbReference type="PROSITE" id="PS50110">
    <property type="entry name" value="RESPONSE_REGULATORY"/>
    <property type="match status" value="1"/>
</dbReference>
<keyword evidence="4" id="KW-0804">Transcription</keyword>
<gene>
    <name evidence="9" type="ORF">IAB02_09225</name>
</gene>
<dbReference type="Gene3D" id="1.10.10.60">
    <property type="entry name" value="Homeodomain-like"/>
    <property type="match status" value="2"/>
</dbReference>
<dbReference type="GO" id="GO:0000160">
    <property type="term" value="P:phosphorelay signal transduction system"/>
    <property type="evidence" value="ECO:0007669"/>
    <property type="project" value="InterPro"/>
</dbReference>
<reference evidence="9" key="1">
    <citation type="submission" date="2020-10" db="EMBL/GenBank/DDBJ databases">
        <authorList>
            <person name="Gilroy R."/>
        </authorList>
    </citation>
    <scope>NUCLEOTIDE SEQUENCE</scope>
    <source>
        <strain evidence="9">ChiHcec3-11533</strain>
    </source>
</reference>
<dbReference type="GO" id="GO:0043565">
    <property type="term" value="F:sequence-specific DNA binding"/>
    <property type="evidence" value="ECO:0007669"/>
    <property type="project" value="InterPro"/>
</dbReference>
<comment type="function">
    <text evidence="5">May play the central regulatory role in sporulation. It may be an element of the effector pathway responsible for the activation of sporulation genes in response to nutritional stress. Spo0A may act in concert with spo0H (a sigma factor) to control the expression of some genes that are critical to the sporulation process.</text>
</comment>
<evidence type="ECO:0000256" key="1">
    <source>
        <dbReference type="ARBA" id="ARBA00018672"/>
    </source>
</evidence>
<dbReference type="InterPro" id="IPR018060">
    <property type="entry name" value="HTH_AraC"/>
</dbReference>
<dbReference type="PROSITE" id="PS00041">
    <property type="entry name" value="HTH_ARAC_FAMILY_1"/>
    <property type="match status" value="1"/>
</dbReference>
<sequence length="518" mass="59385">MLKLLIVDDEQFTRDCLVQRIPWENYGARVIATASDGLEALSRMEEALPDILITDIKMPKMNGIDLLRAVRERFPSVDAIMISGYEEFEYAKGALNLGAKRYLLKPIDPAELIDAVLCIKEQRKAVGVREPAQTVAGEYLRCMLYSCYTPEQVEDAMGRFSEFDGKWFSVVELQLDNVREILQGQPISVYNALVDAFREYCRKREKVFLVEKNPRNMVFVLVADQEEELVEETKRTLEAIESGLKKQKYLDYAIGLSRPVARVENLSAAYLEAMRTASMKYVYGNGRVFRPGERYEFAASAGSSLERMENLVKHTVNYAPEEVERFLREQFLEMRRRKVCLQETQQFARALIGNVLEKLTELDLRLEEIYTDPAGIILTICTSQSNSEIMDRVHVFLNTVGRYAREHRGATPDQLTQFIREHIEKNYMDPQLSTRTIAENLHFNAAYVSALFSASSRTTVTNYINKVRIENACALLKNTDQRISDIAQSVGYMHNSYFCTVFKRAMGLSPSDYRNLQA</sequence>
<dbReference type="EMBL" id="DVMU01000200">
    <property type="protein sequence ID" value="HIU34731.1"/>
    <property type="molecule type" value="Genomic_DNA"/>
</dbReference>
<name>A0A9D1IDE1_9FIRM</name>
<evidence type="ECO:0000313" key="10">
    <source>
        <dbReference type="Proteomes" id="UP000824072"/>
    </source>
</evidence>
<dbReference type="PANTHER" id="PTHR43280:SF28">
    <property type="entry name" value="HTH-TYPE TRANSCRIPTIONAL ACTIVATOR RHAS"/>
    <property type="match status" value="1"/>
</dbReference>
<dbReference type="SMART" id="SM00342">
    <property type="entry name" value="HTH_ARAC"/>
    <property type="match status" value="1"/>
</dbReference>
<dbReference type="SUPFAM" id="SSF52172">
    <property type="entry name" value="CheY-like"/>
    <property type="match status" value="1"/>
</dbReference>
<proteinExistence type="predicted"/>
<dbReference type="CDD" id="cd17536">
    <property type="entry name" value="REC_YesN-like"/>
    <property type="match status" value="1"/>
</dbReference>
<dbReference type="Gene3D" id="3.40.50.2300">
    <property type="match status" value="1"/>
</dbReference>
<dbReference type="InterPro" id="IPR018062">
    <property type="entry name" value="HTH_AraC-typ_CS"/>
</dbReference>
<dbReference type="InterPro" id="IPR020449">
    <property type="entry name" value="Tscrpt_reg_AraC-type_HTH"/>
</dbReference>
<dbReference type="AlphaFoldDB" id="A0A9D1IDE1"/>
<organism evidence="9 10">
    <name type="scientific">Candidatus Pullichristensenella excrementigallinarum</name>
    <dbReference type="NCBI Taxonomy" id="2840907"/>
    <lineage>
        <taxon>Bacteria</taxon>
        <taxon>Bacillati</taxon>
        <taxon>Bacillota</taxon>
        <taxon>Clostridia</taxon>
        <taxon>Candidatus Pullichristensenella</taxon>
    </lineage>
</organism>
<dbReference type="GO" id="GO:0003700">
    <property type="term" value="F:DNA-binding transcription factor activity"/>
    <property type="evidence" value="ECO:0007669"/>
    <property type="project" value="InterPro"/>
</dbReference>
<evidence type="ECO:0000256" key="2">
    <source>
        <dbReference type="ARBA" id="ARBA00023015"/>
    </source>
</evidence>